<keyword evidence="2" id="KW-0472">Membrane</keyword>
<sequence>MNNNTIEASASLQRAIEASSTPTGLEIYRSKSTRVETPEDYLSATKYRITPPPTPKDTSRGSSQSNILPEDGSEEQSLRDLPFVFTNYQSSESGSSTIRATPRIPRSRLSLSPLQSPSTGEKITGLQPSRNTTTSPADSVPPLQGSNTVRHTIDLSYEIDDEFPYARVSALRVEPTSGLPECSMPAFHFQQSTIQSLAQHEDLNLRQNIAQVCQQFHMERTKKEWAQSKVTVLKIHCSTLEKDKVKFLETIAESHKVQSQLLAGATYMKQELADICETAGRQDQQIQQYQKSLEESHKKKIETERENQNRVNILGDRLMTVEQKLLASEQALKMADDAYMQKLKAAYDLQAKILADIKTEKKDMQSRLKGQRVIHFLVHILLLVLLIFVLLGGVLEIPGLRKGLQHLQDAFEQKDYFEKMLSPKRTPSPTIRYLN</sequence>
<feature type="compositionally biased region" description="Polar residues" evidence="1">
    <location>
        <begin position="126"/>
        <end position="137"/>
    </location>
</feature>
<comment type="caution">
    <text evidence="3">The sequence shown here is derived from an EMBL/GenBank/DDBJ whole genome shotgun (WGS) entry which is preliminary data.</text>
</comment>
<evidence type="ECO:0000313" key="3">
    <source>
        <dbReference type="EMBL" id="KAK6495526.1"/>
    </source>
</evidence>
<evidence type="ECO:0000256" key="2">
    <source>
        <dbReference type="SAM" id="Phobius"/>
    </source>
</evidence>
<feature type="compositionally biased region" description="Polar residues" evidence="1">
    <location>
        <begin position="89"/>
        <end position="99"/>
    </location>
</feature>
<organism evidence="3 4">
    <name type="scientific">Arthrobotrys musiformis</name>
    <dbReference type="NCBI Taxonomy" id="47236"/>
    <lineage>
        <taxon>Eukaryota</taxon>
        <taxon>Fungi</taxon>
        <taxon>Dikarya</taxon>
        <taxon>Ascomycota</taxon>
        <taxon>Pezizomycotina</taxon>
        <taxon>Orbiliomycetes</taxon>
        <taxon>Orbiliales</taxon>
        <taxon>Orbiliaceae</taxon>
        <taxon>Arthrobotrys</taxon>
    </lineage>
</organism>
<dbReference type="Proteomes" id="UP001370758">
    <property type="component" value="Unassembled WGS sequence"/>
</dbReference>
<dbReference type="AlphaFoldDB" id="A0AAV9VQL1"/>
<protein>
    <submittedName>
        <fullName evidence="3">Uncharacterized protein</fullName>
    </submittedName>
</protein>
<keyword evidence="2" id="KW-0812">Transmembrane</keyword>
<evidence type="ECO:0000313" key="4">
    <source>
        <dbReference type="Proteomes" id="UP001370758"/>
    </source>
</evidence>
<feature type="compositionally biased region" description="Low complexity" evidence="1">
    <location>
        <begin position="102"/>
        <end position="118"/>
    </location>
</feature>
<feature type="transmembrane region" description="Helical" evidence="2">
    <location>
        <begin position="373"/>
        <end position="395"/>
    </location>
</feature>
<feature type="region of interest" description="Disordered" evidence="1">
    <location>
        <begin position="89"/>
        <end position="147"/>
    </location>
</feature>
<keyword evidence="4" id="KW-1185">Reference proteome</keyword>
<reference evidence="3 4" key="1">
    <citation type="submission" date="2023-08" db="EMBL/GenBank/DDBJ databases">
        <authorList>
            <person name="Palmer J.M."/>
        </authorList>
    </citation>
    <scope>NUCLEOTIDE SEQUENCE [LARGE SCALE GENOMIC DNA]</scope>
    <source>
        <strain evidence="3 4">TWF481</strain>
    </source>
</reference>
<keyword evidence="2" id="KW-1133">Transmembrane helix</keyword>
<feature type="region of interest" description="Disordered" evidence="1">
    <location>
        <begin position="31"/>
        <end position="77"/>
    </location>
</feature>
<accession>A0AAV9VQL1</accession>
<evidence type="ECO:0000256" key="1">
    <source>
        <dbReference type="SAM" id="MobiDB-lite"/>
    </source>
</evidence>
<proteinExistence type="predicted"/>
<name>A0AAV9VQL1_9PEZI</name>
<dbReference type="EMBL" id="JAVHJL010000012">
    <property type="protein sequence ID" value="KAK6495526.1"/>
    <property type="molecule type" value="Genomic_DNA"/>
</dbReference>
<gene>
    <name evidence="3" type="ORF">TWF481_002575</name>
</gene>